<dbReference type="Proteomes" id="UP000229433">
    <property type="component" value="Unassembled WGS sequence"/>
</dbReference>
<dbReference type="RefSeq" id="WP_099647795.1">
    <property type="nucleotide sequence ID" value="NZ_KZ319314.1"/>
</dbReference>
<name>A0A2G1VLS0_9FLAO</name>
<keyword evidence="2" id="KW-1185">Reference proteome</keyword>
<evidence type="ECO:0000313" key="2">
    <source>
        <dbReference type="Proteomes" id="UP000229433"/>
    </source>
</evidence>
<reference evidence="1 2" key="1">
    <citation type="submission" date="2017-08" db="EMBL/GenBank/DDBJ databases">
        <title>The whole genome shortgun sequences of strain Leeuwenhoekiella nanhaiensis G18 from the South China Sea.</title>
        <authorList>
            <person name="Liu Q."/>
        </authorList>
    </citation>
    <scope>NUCLEOTIDE SEQUENCE [LARGE SCALE GENOMIC DNA]</scope>
    <source>
        <strain evidence="1 2">G18</strain>
    </source>
</reference>
<protein>
    <submittedName>
        <fullName evidence="1">Uncharacterized protein</fullName>
    </submittedName>
</protein>
<comment type="caution">
    <text evidence="1">The sequence shown here is derived from an EMBL/GenBank/DDBJ whole genome shotgun (WGS) entry which is preliminary data.</text>
</comment>
<accession>A0A2G1VLS0</accession>
<evidence type="ECO:0000313" key="1">
    <source>
        <dbReference type="EMBL" id="PHQ27703.1"/>
    </source>
</evidence>
<dbReference type="AlphaFoldDB" id="A0A2G1VLS0"/>
<proteinExistence type="predicted"/>
<gene>
    <name evidence="1" type="ORF">CJ305_18730</name>
</gene>
<organism evidence="1 2">
    <name type="scientific">Leeuwenhoekiella nanhaiensis</name>
    <dbReference type="NCBI Taxonomy" id="1655491"/>
    <lineage>
        <taxon>Bacteria</taxon>
        <taxon>Pseudomonadati</taxon>
        <taxon>Bacteroidota</taxon>
        <taxon>Flavobacteriia</taxon>
        <taxon>Flavobacteriales</taxon>
        <taxon>Flavobacteriaceae</taxon>
        <taxon>Leeuwenhoekiella</taxon>
    </lineage>
</organism>
<sequence length="199" mass="21483">MGCLTEKLTADITINCDHISIAGLESDILLIPHSNVDKTASTIDATNKMIITDLVLKAGTSGYLLEGVKQTNGMNSEFVPGDDQTLDKHRHGIRGRILSPSAVNIEQANLLGKGESYMAVVNRKYKGASSEDAFLILGWDTGMYLNVMTINSNENDGAILLEMASKDGMLENDLPRVVLDTDYDTTLTAFGNKFATVAP</sequence>
<dbReference type="OrthoDB" id="1342843at2"/>
<dbReference type="EMBL" id="NQXA01000035">
    <property type="protein sequence ID" value="PHQ27703.1"/>
    <property type="molecule type" value="Genomic_DNA"/>
</dbReference>